<dbReference type="InterPro" id="IPR016032">
    <property type="entry name" value="Sig_transdc_resp-reg_C-effctor"/>
</dbReference>
<dbReference type="InterPro" id="IPR005158">
    <property type="entry name" value="BTAD"/>
</dbReference>
<dbReference type="SUPFAM" id="SSF52540">
    <property type="entry name" value="P-loop containing nucleoside triphosphate hydrolases"/>
    <property type="match status" value="1"/>
</dbReference>
<dbReference type="Gene3D" id="3.40.50.300">
    <property type="entry name" value="P-loop containing nucleotide triphosphate hydrolases"/>
    <property type="match status" value="1"/>
</dbReference>
<reference evidence="6" key="1">
    <citation type="journal article" date="2019" name="Int. J. Syst. Evol. Microbiol.">
        <title>The Global Catalogue of Microorganisms (GCM) 10K type strain sequencing project: providing services to taxonomists for standard genome sequencing and annotation.</title>
        <authorList>
            <consortium name="The Broad Institute Genomics Platform"/>
            <consortium name="The Broad Institute Genome Sequencing Center for Infectious Disease"/>
            <person name="Wu L."/>
            <person name="Ma J."/>
        </authorList>
    </citation>
    <scope>NUCLEOTIDE SEQUENCE [LARGE SCALE GENOMIC DNA]</scope>
    <source>
        <strain evidence="6">JCM 16014</strain>
    </source>
</reference>
<dbReference type="InterPro" id="IPR011990">
    <property type="entry name" value="TPR-like_helical_dom_sf"/>
</dbReference>
<feature type="DNA-binding region" description="OmpR/PhoB-type" evidence="3">
    <location>
        <begin position="1"/>
        <end position="90"/>
    </location>
</feature>
<dbReference type="InterPro" id="IPR036388">
    <property type="entry name" value="WH-like_DNA-bd_sf"/>
</dbReference>
<dbReference type="PROSITE" id="PS51755">
    <property type="entry name" value="OMPR_PHOB"/>
    <property type="match status" value="1"/>
</dbReference>
<dbReference type="Pfam" id="PF00486">
    <property type="entry name" value="Trans_reg_C"/>
    <property type="match status" value="1"/>
</dbReference>
<dbReference type="RefSeq" id="WP_344669113.1">
    <property type="nucleotide sequence ID" value="NZ_BAAAQN010000043.1"/>
</dbReference>
<proteinExistence type="inferred from homology"/>
<name>A0ABP5GQR9_9ACTN</name>
<dbReference type="EMBL" id="BAAAQN010000043">
    <property type="protein sequence ID" value="GAA2047498.1"/>
    <property type="molecule type" value="Genomic_DNA"/>
</dbReference>
<dbReference type="SUPFAM" id="SSF46894">
    <property type="entry name" value="C-terminal effector domain of the bipartite response regulators"/>
    <property type="match status" value="1"/>
</dbReference>
<comment type="similarity">
    <text evidence="1">Belongs to the AfsR/DnrI/RedD regulatory family.</text>
</comment>
<dbReference type="Proteomes" id="UP001500751">
    <property type="component" value="Unassembled WGS sequence"/>
</dbReference>
<evidence type="ECO:0000313" key="5">
    <source>
        <dbReference type="EMBL" id="GAA2047498.1"/>
    </source>
</evidence>
<dbReference type="SMART" id="SM00862">
    <property type="entry name" value="Trans_reg_C"/>
    <property type="match status" value="1"/>
</dbReference>
<dbReference type="PRINTS" id="PR00364">
    <property type="entry name" value="DISEASERSIST"/>
</dbReference>
<sequence length="1095" mass="115164">MRIALLGPLVVIEDDGTVVEVAGPKVMVLLALLALRPGRAVPADRLVDGIWGEEPPANAANALQTLVKRLRAACGPASVLARGGGYALEVAPDDVDVTRFLARVAQAGRYAAAGDSDGDGDRAAAEELTLALGEWSGPEALSGLRGWPGLGAVAADLDEARLAAVEMLADRRRSSGRAAESIGMLSAEAAAHPLRESVTARLMVALAEAGRRSEALTVFHRTRELLVEELGVGPGVELAAAYAEVLSREREQAFELVGASNLPRTQGSFIGREEEIGVISALLDATALVTLVGPGGTGKTRLAVECAGRLGGGYADGVWLVELAGVTDPALFGGTVLAAIGIRENEGPESDGARAVAEALAGRRMLVVLDNCEHLLAAAAELVHEVGIRCPGVRVLATSREPLDVPGEHVLAVPALGLAVMGAGVAEASESAAVRLFVERAAKVRAGFRLDAENCAAVCAVCRELDGIPLALELAAGRMRAMSPGDLAAGLGPGSPDRFGVLGSGRRAGEARHRTLRAVVEWGWRLLTEQERELARWFAVFVGGGTAEAVGRVAGDGSSMLAALVDKSFVAWDGARYRMLETIRAYVAEDAVAAGVLRVAARRHAEYFTRLAEESEPALRTAEQPVWMARLAAEHGNAAAALEWAVAEGEVELALRLFGSLSWYLLLKGRRGELMTWRRRVLGLVAEAEREAEGPPAGLASAYLACAYAADVQDLLDPERWRRIGEEGPGFLVLYKQAVSEDRKPHPVFELVTAVHAPGQGIARKLDDLVAAPDPWLSGNALLLRGGARFNEGRYAEASGDLALAVEVLRGIDDHFTLIRALLTLATVRVRTAGTVVAAGLLAEAAGLVARWSAPEEAVNAFAWIAHLHCWDGDFDAAEAALDRARSHRPAELSGATSMTIAVVEADVLRGRGDLRGALERYRVVIRMLDAGLSADDPVGVYPVATLQVSGAGGPGRLPQEGGYQEYQVANAVALWSRLTYAFALIDNEEPDAAREQLRVLLEHVRTARHLPLLLGAAVAAAALALESGDAEVAATLVGAATALHQERPGGGPNTMRVVRAVRSALGDEAFDRAAERGATVGADELLERVRLVFG</sequence>
<organism evidence="5 6">
    <name type="scientific">Catenulispora yoronensis</name>
    <dbReference type="NCBI Taxonomy" id="450799"/>
    <lineage>
        <taxon>Bacteria</taxon>
        <taxon>Bacillati</taxon>
        <taxon>Actinomycetota</taxon>
        <taxon>Actinomycetes</taxon>
        <taxon>Catenulisporales</taxon>
        <taxon>Catenulisporaceae</taxon>
        <taxon>Catenulispora</taxon>
    </lineage>
</organism>
<dbReference type="PANTHER" id="PTHR47691">
    <property type="entry name" value="REGULATOR-RELATED"/>
    <property type="match status" value="1"/>
</dbReference>
<comment type="caution">
    <text evidence="5">The sequence shown here is derived from an EMBL/GenBank/DDBJ whole genome shotgun (WGS) entry which is preliminary data.</text>
</comment>
<dbReference type="SUPFAM" id="SSF48452">
    <property type="entry name" value="TPR-like"/>
    <property type="match status" value="2"/>
</dbReference>
<accession>A0ABP5GQR9</accession>
<evidence type="ECO:0000256" key="3">
    <source>
        <dbReference type="PROSITE-ProRule" id="PRU01091"/>
    </source>
</evidence>
<dbReference type="Pfam" id="PF03704">
    <property type="entry name" value="BTAD"/>
    <property type="match status" value="1"/>
</dbReference>
<protein>
    <submittedName>
        <fullName evidence="5">BTAD domain-containing putative transcriptional regulator</fullName>
    </submittedName>
</protein>
<evidence type="ECO:0000256" key="2">
    <source>
        <dbReference type="ARBA" id="ARBA00023125"/>
    </source>
</evidence>
<dbReference type="Gene3D" id="1.10.10.10">
    <property type="entry name" value="Winged helix-like DNA-binding domain superfamily/Winged helix DNA-binding domain"/>
    <property type="match status" value="1"/>
</dbReference>
<dbReference type="SMART" id="SM01043">
    <property type="entry name" value="BTAD"/>
    <property type="match status" value="1"/>
</dbReference>
<keyword evidence="6" id="KW-1185">Reference proteome</keyword>
<dbReference type="InterPro" id="IPR027417">
    <property type="entry name" value="P-loop_NTPase"/>
</dbReference>
<evidence type="ECO:0000313" key="6">
    <source>
        <dbReference type="Proteomes" id="UP001500751"/>
    </source>
</evidence>
<dbReference type="InterPro" id="IPR001867">
    <property type="entry name" value="OmpR/PhoB-type_DNA-bd"/>
</dbReference>
<dbReference type="PANTHER" id="PTHR47691:SF3">
    <property type="entry name" value="HTH-TYPE TRANSCRIPTIONAL REGULATOR RV0890C-RELATED"/>
    <property type="match status" value="1"/>
</dbReference>
<evidence type="ECO:0000256" key="1">
    <source>
        <dbReference type="ARBA" id="ARBA00005820"/>
    </source>
</evidence>
<dbReference type="Gene3D" id="1.25.40.10">
    <property type="entry name" value="Tetratricopeptide repeat domain"/>
    <property type="match status" value="2"/>
</dbReference>
<dbReference type="CDD" id="cd15831">
    <property type="entry name" value="BTAD"/>
    <property type="match status" value="1"/>
</dbReference>
<gene>
    <name evidence="5" type="ORF">GCM10009839_60840</name>
</gene>
<feature type="domain" description="OmpR/PhoB-type" evidence="4">
    <location>
        <begin position="1"/>
        <end position="90"/>
    </location>
</feature>
<evidence type="ECO:0000259" key="4">
    <source>
        <dbReference type="PROSITE" id="PS51755"/>
    </source>
</evidence>
<keyword evidence="2 3" id="KW-0238">DNA-binding</keyword>